<reference evidence="1 2" key="1">
    <citation type="submission" date="2020-04" db="EMBL/GenBank/DDBJ databases">
        <title>Genome-Wide Identification of 5-Methylcytosine Sites in Bacterial Genomes By High-Throughput Sequencing of MspJI Restriction Fragments.</title>
        <authorList>
            <person name="Wu V."/>
        </authorList>
    </citation>
    <scope>NUCLEOTIDE SEQUENCE [LARGE SCALE GENOMIC DNA]</scope>
    <source>
        <strain evidence="1 2">S2</strain>
    </source>
</reference>
<gene>
    <name evidence="1" type="ORF">HFZ78_08970</name>
</gene>
<dbReference type="AlphaFoldDB" id="A0A6H1NZR8"/>
<organism evidence="1 2">
    <name type="scientific">Priestia megaterium</name>
    <name type="common">Bacillus megaterium</name>
    <dbReference type="NCBI Taxonomy" id="1404"/>
    <lineage>
        <taxon>Bacteria</taxon>
        <taxon>Bacillati</taxon>
        <taxon>Bacillota</taxon>
        <taxon>Bacilli</taxon>
        <taxon>Bacillales</taxon>
        <taxon>Bacillaceae</taxon>
        <taxon>Priestia</taxon>
    </lineage>
</organism>
<dbReference type="EMBL" id="CP051128">
    <property type="protein sequence ID" value="QIZ06824.1"/>
    <property type="molecule type" value="Genomic_DNA"/>
</dbReference>
<sequence length="98" mass="11463">MIQLLANEVISQQDYRDVIKQNELHLKHLIQTKSEIEIKLSNKNVTEQIKKIQKDLSKIKKVDTLTPDLLHRLIERIEIKADGTARIFYRFSLPSAII</sequence>
<evidence type="ECO:0000313" key="2">
    <source>
        <dbReference type="Proteomes" id="UP000501868"/>
    </source>
</evidence>
<reference evidence="1 2" key="2">
    <citation type="submission" date="2020-04" db="EMBL/GenBank/DDBJ databases">
        <authorList>
            <person name="Fomenkov A."/>
            <person name="Anton B.P."/>
            <person name="Roberts R.J."/>
        </authorList>
    </citation>
    <scope>NUCLEOTIDE SEQUENCE [LARGE SCALE GENOMIC DNA]</scope>
    <source>
        <strain evidence="1 2">S2</strain>
    </source>
</reference>
<dbReference type="Proteomes" id="UP000501868">
    <property type="component" value="Chromosome"/>
</dbReference>
<accession>A0A6H1NZR8</accession>
<protein>
    <recommendedName>
        <fullName evidence="3">DUF4368 domain-containing protein</fullName>
    </recommendedName>
</protein>
<evidence type="ECO:0008006" key="3">
    <source>
        <dbReference type="Google" id="ProtNLM"/>
    </source>
</evidence>
<proteinExistence type="predicted"/>
<name>A0A6H1NZR8_PRIMG</name>
<evidence type="ECO:0000313" key="1">
    <source>
        <dbReference type="EMBL" id="QIZ06824.1"/>
    </source>
</evidence>